<dbReference type="InterPro" id="IPR002104">
    <property type="entry name" value="Integrase_catalytic"/>
</dbReference>
<dbReference type="EMBL" id="QYUK01000011">
    <property type="protein sequence ID" value="RJF87706.1"/>
    <property type="molecule type" value="Genomic_DNA"/>
</dbReference>
<evidence type="ECO:0000259" key="6">
    <source>
        <dbReference type="PROSITE" id="PS51898"/>
    </source>
</evidence>
<dbReference type="Proteomes" id="UP000284605">
    <property type="component" value="Unassembled WGS sequence"/>
</dbReference>
<organism evidence="7 8">
    <name type="scientific">Oleomonas cavernae</name>
    <dbReference type="NCBI Taxonomy" id="2320859"/>
    <lineage>
        <taxon>Bacteria</taxon>
        <taxon>Pseudomonadati</taxon>
        <taxon>Pseudomonadota</taxon>
        <taxon>Alphaproteobacteria</taxon>
        <taxon>Acetobacterales</taxon>
        <taxon>Acetobacteraceae</taxon>
        <taxon>Oleomonas</taxon>
    </lineage>
</organism>
<dbReference type="InterPro" id="IPR011010">
    <property type="entry name" value="DNA_brk_join_enz"/>
</dbReference>
<dbReference type="GO" id="GO:0003677">
    <property type="term" value="F:DNA binding"/>
    <property type="evidence" value="ECO:0007669"/>
    <property type="project" value="UniProtKB-KW"/>
</dbReference>
<dbReference type="AlphaFoldDB" id="A0A418WCK6"/>
<feature type="region of interest" description="Disordered" evidence="5">
    <location>
        <begin position="433"/>
        <end position="452"/>
    </location>
</feature>
<dbReference type="InterPro" id="IPR010998">
    <property type="entry name" value="Integrase_recombinase_N"/>
</dbReference>
<dbReference type="GO" id="GO:0006310">
    <property type="term" value="P:DNA recombination"/>
    <property type="evidence" value="ECO:0007669"/>
    <property type="project" value="UniProtKB-KW"/>
</dbReference>
<keyword evidence="3" id="KW-0238">DNA-binding</keyword>
<evidence type="ECO:0000256" key="1">
    <source>
        <dbReference type="ARBA" id="ARBA00008857"/>
    </source>
</evidence>
<dbReference type="Gene3D" id="1.10.150.130">
    <property type="match status" value="1"/>
</dbReference>
<evidence type="ECO:0000256" key="5">
    <source>
        <dbReference type="SAM" id="MobiDB-lite"/>
    </source>
</evidence>
<dbReference type="PANTHER" id="PTHR30349">
    <property type="entry name" value="PHAGE INTEGRASE-RELATED"/>
    <property type="match status" value="1"/>
</dbReference>
<dbReference type="InterPro" id="IPR013762">
    <property type="entry name" value="Integrase-like_cat_sf"/>
</dbReference>
<keyword evidence="4" id="KW-0233">DNA recombination</keyword>
<evidence type="ECO:0000313" key="8">
    <source>
        <dbReference type="Proteomes" id="UP000284605"/>
    </source>
</evidence>
<feature type="domain" description="Tyr recombinase" evidence="6">
    <location>
        <begin position="164"/>
        <end position="350"/>
    </location>
</feature>
<dbReference type="RefSeq" id="WP_119778342.1">
    <property type="nucleotide sequence ID" value="NZ_QYUK01000011.1"/>
</dbReference>
<evidence type="ECO:0000256" key="4">
    <source>
        <dbReference type="ARBA" id="ARBA00023172"/>
    </source>
</evidence>
<dbReference type="GO" id="GO:0015074">
    <property type="term" value="P:DNA integration"/>
    <property type="evidence" value="ECO:0007669"/>
    <property type="project" value="UniProtKB-KW"/>
</dbReference>
<accession>A0A418WCK6</accession>
<comment type="caution">
    <text evidence="7">The sequence shown here is derived from an EMBL/GenBank/DDBJ whole genome shotgun (WGS) entry which is preliminary data.</text>
</comment>
<evidence type="ECO:0000256" key="3">
    <source>
        <dbReference type="ARBA" id="ARBA00023125"/>
    </source>
</evidence>
<dbReference type="Pfam" id="PF00589">
    <property type="entry name" value="Phage_integrase"/>
    <property type="match status" value="1"/>
</dbReference>
<gene>
    <name evidence="7" type="ORF">D3874_12305</name>
</gene>
<keyword evidence="8" id="KW-1185">Reference proteome</keyword>
<dbReference type="Gene3D" id="1.10.443.10">
    <property type="entry name" value="Intergrase catalytic core"/>
    <property type="match status" value="1"/>
</dbReference>
<reference evidence="7 8" key="1">
    <citation type="submission" date="2018-09" db="EMBL/GenBank/DDBJ databases">
        <authorList>
            <person name="Zhu H."/>
        </authorList>
    </citation>
    <scope>NUCLEOTIDE SEQUENCE [LARGE SCALE GENOMIC DNA]</scope>
    <source>
        <strain evidence="7 8">K1W22B-8</strain>
    </source>
</reference>
<evidence type="ECO:0000313" key="7">
    <source>
        <dbReference type="EMBL" id="RJF87706.1"/>
    </source>
</evidence>
<sequence>MDFRGINTVKKRLADGTEKIYYYARKGGPRLRGEPGTVEFENSYFESNRIIEVKKTPVILLDLLNKYQRLPEFKNLKPNTRESYLLQVRRIETKFGSMPVTGKLAAARKAFKRYRAELAEKHPQQADLWWSLLRRVFSVALNEGWIREQPNPCKGGGKFATGSRAQLIWSDAEISTFLSLAPPQFHLALLLALHTGQRQGDLLALRWAAYDDTCLQLVQQKSVSKARQNTEVRLRITVAKALKPALDAARSAAEAADPILLRGPILVNSRGKPWTAYGFRAAWRAAVKRAGIANLRFHDLRGTAVVRLARAGCTVPEICAVTGHSLSHARSILEKHYLGFDSQVGAAAIAKLNRAQRTLKVVPKEAVPIGRARWALVTARDLERMVWSGPLTDLGKEFGISDVAISKRARAVGIPLPGRGFWRKVATGALPHPAGVPADSKTLANRRPTKAA</sequence>
<keyword evidence="2" id="KW-0229">DNA integration</keyword>
<dbReference type="OrthoDB" id="7873969at2"/>
<evidence type="ECO:0000256" key="2">
    <source>
        <dbReference type="ARBA" id="ARBA00022908"/>
    </source>
</evidence>
<name>A0A418WCK6_9PROT</name>
<dbReference type="InterPro" id="IPR050090">
    <property type="entry name" value="Tyrosine_recombinase_XerCD"/>
</dbReference>
<comment type="similarity">
    <text evidence="1">Belongs to the 'phage' integrase family.</text>
</comment>
<dbReference type="PROSITE" id="PS51898">
    <property type="entry name" value="TYR_RECOMBINASE"/>
    <property type="match status" value="1"/>
</dbReference>
<dbReference type="PANTHER" id="PTHR30349:SF64">
    <property type="entry name" value="PROPHAGE INTEGRASE INTD-RELATED"/>
    <property type="match status" value="1"/>
</dbReference>
<protein>
    <submittedName>
        <fullName evidence="7">Integrase</fullName>
    </submittedName>
</protein>
<proteinExistence type="inferred from homology"/>
<dbReference type="SUPFAM" id="SSF56349">
    <property type="entry name" value="DNA breaking-rejoining enzymes"/>
    <property type="match status" value="1"/>
</dbReference>